<dbReference type="Proteomes" id="UP001161247">
    <property type="component" value="Chromosome 4"/>
</dbReference>
<comment type="similarity">
    <text evidence="1">Belongs to the plant acyltransferase family.</text>
</comment>
<keyword evidence="2" id="KW-0808">Transferase</keyword>
<evidence type="ECO:0000313" key="4">
    <source>
        <dbReference type="Proteomes" id="UP001161247"/>
    </source>
</evidence>
<evidence type="ECO:0000256" key="1">
    <source>
        <dbReference type="ARBA" id="ARBA00009861"/>
    </source>
</evidence>
<dbReference type="AlphaFoldDB" id="A0AAV1D2S6"/>
<accession>A0AAV1D2S6</accession>
<dbReference type="PANTHER" id="PTHR31147">
    <property type="entry name" value="ACYL TRANSFERASE 4"/>
    <property type="match status" value="1"/>
</dbReference>
<dbReference type="GO" id="GO:0016740">
    <property type="term" value="F:transferase activity"/>
    <property type="evidence" value="ECO:0007669"/>
    <property type="project" value="UniProtKB-KW"/>
</dbReference>
<dbReference type="PANTHER" id="PTHR31147:SF66">
    <property type="entry name" value="OS05G0315700 PROTEIN"/>
    <property type="match status" value="1"/>
</dbReference>
<gene>
    <name evidence="3" type="ORF">OLC1_LOCUS11484</name>
</gene>
<sequence length="257" mass="29125">MRQLLDARNPPRITGVHREYEHAPNKKPVVPFKPTDVMVHRTLFFAHSDISAVRATLPPILRHNCSKFDVLSASLWRCWTVALNHNPDEEVSFMFSVNCRSRFDPPLPEGYYGNAIAMPMAVTTVGELINNPLSYAVELVMKAKKEVTEEYMKSLADLMVLRGRPRFATSLNYMLSDLTRIGLDEVDFGWGKPVYGGPATSTREVLFTVMAAYLVSKENKQGEKGIVVPVCFPETGMKRYMEELEMMMKTTKQTNNV</sequence>
<dbReference type="Pfam" id="PF02458">
    <property type="entry name" value="Transferase"/>
    <property type="match status" value="1"/>
</dbReference>
<dbReference type="InterPro" id="IPR050898">
    <property type="entry name" value="Plant_acyltransferase"/>
</dbReference>
<dbReference type="EMBL" id="OX459121">
    <property type="protein sequence ID" value="CAI9102052.1"/>
    <property type="molecule type" value="Genomic_DNA"/>
</dbReference>
<keyword evidence="4" id="KW-1185">Reference proteome</keyword>
<evidence type="ECO:0000313" key="3">
    <source>
        <dbReference type="EMBL" id="CAI9102052.1"/>
    </source>
</evidence>
<dbReference type="Gene3D" id="3.30.559.10">
    <property type="entry name" value="Chloramphenicol acetyltransferase-like domain"/>
    <property type="match status" value="1"/>
</dbReference>
<organism evidence="3 4">
    <name type="scientific">Oldenlandia corymbosa var. corymbosa</name>
    <dbReference type="NCBI Taxonomy" id="529605"/>
    <lineage>
        <taxon>Eukaryota</taxon>
        <taxon>Viridiplantae</taxon>
        <taxon>Streptophyta</taxon>
        <taxon>Embryophyta</taxon>
        <taxon>Tracheophyta</taxon>
        <taxon>Spermatophyta</taxon>
        <taxon>Magnoliopsida</taxon>
        <taxon>eudicotyledons</taxon>
        <taxon>Gunneridae</taxon>
        <taxon>Pentapetalae</taxon>
        <taxon>asterids</taxon>
        <taxon>lamiids</taxon>
        <taxon>Gentianales</taxon>
        <taxon>Rubiaceae</taxon>
        <taxon>Rubioideae</taxon>
        <taxon>Spermacoceae</taxon>
        <taxon>Hedyotis-Oldenlandia complex</taxon>
        <taxon>Oldenlandia</taxon>
    </lineage>
</organism>
<proteinExistence type="inferred from homology"/>
<dbReference type="InterPro" id="IPR023213">
    <property type="entry name" value="CAT-like_dom_sf"/>
</dbReference>
<dbReference type="SUPFAM" id="SSF52777">
    <property type="entry name" value="CoA-dependent acyltransferases"/>
    <property type="match status" value="1"/>
</dbReference>
<protein>
    <submittedName>
        <fullName evidence="3">OLC1v1000245C1</fullName>
    </submittedName>
</protein>
<reference evidence="3" key="1">
    <citation type="submission" date="2023-03" db="EMBL/GenBank/DDBJ databases">
        <authorList>
            <person name="Julca I."/>
        </authorList>
    </citation>
    <scope>NUCLEOTIDE SEQUENCE</scope>
</reference>
<name>A0AAV1D2S6_OLDCO</name>
<evidence type="ECO:0000256" key="2">
    <source>
        <dbReference type="ARBA" id="ARBA00022679"/>
    </source>
</evidence>